<organism evidence="2 4">
    <name type="scientific">Phytophthora infestans</name>
    <name type="common">Potato late blight agent</name>
    <name type="synonym">Botrytis infestans</name>
    <dbReference type="NCBI Taxonomy" id="4787"/>
    <lineage>
        <taxon>Eukaryota</taxon>
        <taxon>Sar</taxon>
        <taxon>Stramenopiles</taxon>
        <taxon>Oomycota</taxon>
        <taxon>Peronosporomycetes</taxon>
        <taxon>Peronosporales</taxon>
        <taxon>Peronosporaceae</taxon>
        <taxon>Phytophthora</taxon>
    </lineage>
</organism>
<protein>
    <submittedName>
        <fullName evidence="2">Uncharacterized protein</fullName>
    </submittedName>
</protein>
<dbReference type="Proteomes" id="UP000704712">
    <property type="component" value="Unassembled WGS sequence"/>
</dbReference>
<name>A0A833SL44_PHYIN</name>
<evidence type="ECO:0000313" key="2">
    <source>
        <dbReference type="EMBL" id="KAF4036272.1"/>
    </source>
</evidence>
<evidence type="ECO:0000313" key="4">
    <source>
        <dbReference type="Proteomes" id="UP000602510"/>
    </source>
</evidence>
<sequence length="154" mass="17338">MPSDTDDVLEVPDDDSDSSSLSSYDSEEFRLIVRKGFARIVINAGSVGEFFVEELAKPRTTERLELGARELLWLAEATEKNMPAFFELQTHPTTNNALADAGVRLVVMKIVMRGVLLDITYSRDSYFATLQDNTEEIALEDTFVPDGKYDFLNF</sequence>
<gene>
    <name evidence="2" type="ORF">GN244_ATG11689</name>
    <name evidence="3" type="ORF">GN958_ATG03308</name>
</gene>
<dbReference type="EMBL" id="JAACNO010000455">
    <property type="protein sequence ID" value="KAF4147538.1"/>
    <property type="molecule type" value="Genomic_DNA"/>
</dbReference>
<accession>A0A833SL44</accession>
<keyword evidence="4" id="KW-1185">Reference proteome</keyword>
<proteinExistence type="predicted"/>
<dbReference type="Proteomes" id="UP000602510">
    <property type="component" value="Unassembled WGS sequence"/>
</dbReference>
<feature type="region of interest" description="Disordered" evidence="1">
    <location>
        <begin position="1"/>
        <end position="22"/>
    </location>
</feature>
<comment type="caution">
    <text evidence="2">The sequence shown here is derived from an EMBL/GenBank/DDBJ whole genome shotgun (WGS) entry which is preliminary data.</text>
</comment>
<reference evidence="2" key="1">
    <citation type="submission" date="2020-04" db="EMBL/GenBank/DDBJ databases">
        <title>Hybrid Assembly of Korean Phytophthora infestans isolates.</title>
        <authorList>
            <person name="Prokchorchik M."/>
            <person name="Lee Y."/>
            <person name="Seo J."/>
            <person name="Cho J.-H."/>
            <person name="Park Y.-E."/>
            <person name="Jang D.-C."/>
            <person name="Im J.-S."/>
            <person name="Choi J.-G."/>
            <person name="Park H.-J."/>
            <person name="Lee G.-B."/>
            <person name="Lee Y.-G."/>
            <person name="Hong S.-Y."/>
            <person name="Cho K."/>
            <person name="Sohn K.H."/>
        </authorList>
    </citation>
    <scope>NUCLEOTIDE SEQUENCE</scope>
    <source>
        <strain evidence="2">KR_1_A1</strain>
        <strain evidence="3">KR_2_A2</strain>
    </source>
</reference>
<dbReference type="AlphaFoldDB" id="A0A833SL44"/>
<dbReference type="EMBL" id="WSZM01000273">
    <property type="protein sequence ID" value="KAF4036272.1"/>
    <property type="molecule type" value="Genomic_DNA"/>
</dbReference>
<feature type="compositionally biased region" description="Acidic residues" evidence="1">
    <location>
        <begin position="1"/>
        <end position="17"/>
    </location>
</feature>
<evidence type="ECO:0000256" key="1">
    <source>
        <dbReference type="SAM" id="MobiDB-lite"/>
    </source>
</evidence>
<evidence type="ECO:0000313" key="3">
    <source>
        <dbReference type="EMBL" id="KAF4147538.1"/>
    </source>
</evidence>